<keyword evidence="4" id="KW-0997">Cell inner membrane</keyword>
<sequence length="252" mass="27615">MAANTQQAKATRDKFAKEYQRYARGSQAKVNPFSERDIDVARQNYLAQEASVKSSAAEQKQIQSQLDSLVLGEHSQIASLKAQLAEAKYNLEQTIVRAPSDGYVTQVLIRPGTYAASLPLRPVMVFIPDQKRQIVAQFRQNSLLRLAPGDDAEVVFNALPGKVFSGKLAAISPAVPGGAYQSTGTLQTLNIAPGSDGVIATIELDEHTDLSALPDGIYAQVAVYSDHFSHVSVMRKVLLRMTSWVHYLYLDH</sequence>
<name>A0A2X1ITK9_ECOLX</name>
<keyword evidence="5" id="KW-0812">Transmembrane</keyword>
<comment type="similarity">
    <text evidence="2">Belongs to the membrane fusion protein (MFP) (TC 8.A.1) family.</text>
</comment>
<dbReference type="Gene3D" id="2.40.30.170">
    <property type="match status" value="1"/>
</dbReference>
<evidence type="ECO:0000256" key="3">
    <source>
        <dbReference type="ARBA" id="ARBA00022475"/>
    </source>
</evidence>
<keyword evidence="6" id="KW-1133">Transmembrane helix</keyword>
<dbReference type="Proteomes" id="UP000250561">
    <property type="component" value="Unassembled WGS sequence"/>
</dbReference>
<evidence type="ECO:0000313" key="9">
    <source>
        <dbReference type="Proteomes" id="UP000250561"/>
    </source>
</evidence>
<evidence type="ECO:0000313" key="8">
    <source>
        <dbReference type="EMBL" id="SPW38548.1"/>
    </source>
</evidence>
<dbReference type="GO" id="GO:0055085">
    <property type="term" value="P:transmembrane transport"/>
    <property type="evidence" value="ECO:0007669"/>
    <property type="project" value="InterPro"/>
</dbReference>
<dbReference type="EMBL" id="UARS01000002">
    <property type="protein sequence ID" value="SPW38548.1"/>
    <property type="molecule type" value="Genomic_DNA"/>
</dbReference>
<evidence type="ECO:0000256" key="1">
    <source>
        <dbReference type="ARBA" id="ARBA00004429"/>
    </source>
</evidence>
<dbReference type="PANTHER" id="PTHR30386">
    <property type="entry name" value="MEMBRANE FUSION SUBUNIT OF EMRAB-TOLC MULTIDRUG EFFLUX PUMP"/>
    <property type="match status" value="1"/>
</dbReference>
<protein>
    <submittedName>
        <fullName evidence="8">HlyD-family secretion protein</fullName>
    </submittedName>
</protein>
<dbReference type="InterPro" id="IPR050739">
    <property type="entry name" value="MFP"/>
</dbReference>
<dbReference type="SUPFAM" id="SSF111369">
    <property type="entry name" value="HlyD-like secretion proteins"/>
    <property type="match status" value="1"/>
</dbReference>
<evidence type="ECO:0000256" key="2">
    <source>
        <dbReference type="ARBA" id="ARBA00009477"/>
    </source>
</evidence>
<gene>
    <name evidence="8" type="primary">yiaV_2</name>
    <name evidence="8" type="ORF">NCTC11126_00262</name>
</gene>
<dbReference type="PANTHER" id="PTHR30386:SF18">
    <property type="entry name" value="INNER MEMBRANE PROTEIN YIAV-RELATED"/>
    <property type="match status" value="1"/>
</dbReference>
<comment type="subcellular location">
    <subcellularLocation>
        <location evidence="1">Cell inner membrane</location>
        <topology evidence="1">Multi-pass membrane protein</topology>
    </subcellularLocation>
</comment>
<evidence type="ECO:0000256" key="4">
    <source>
        <dbReference type="ARBA" id="ARBA00022519"/>
    </source>
</evidence>
<evidence type="ECO:0000256" key="6">
    <source>
        <dbReference type="ARBA" id="ARBA00022989"/>
    </source>
</evidence>
<evidence type="ECO:0000256" key="5">
    <source>
        <dbReference type="ARBA" id="ARBA00022692"/>
    </source>
</evidence>
<evidence type="ECO:0000256" key="7">
    <source>
        <dbReference type="ARBA" id="ARBA00023136"/>
    </source>
</evidence>
<dbReference type="GO" id="GO:0005886">
    <property type="term" value="C:plasma membrane"/>
    <property type="evidence" value="ECO:0007669"/>
    <property type="project" value="UniProtKB-SubCell"/>
</dbReference>
<accession>A0A2X1ITK9</accession>
<proteinExistence type="inferred from homology"/>
<keyword evidence="3" id="KW-1003">Cell membrane</keyword>
<dbReference type="FunFam" id="2.40.30.170:FF:000004">
    <property type="entry name" value="Auxiliary transport protein, membrane fusion protein family"/>
    <property type="match status" value="1"/>
</dbReference>
<reference evidence="8 9" key="1">
    <citation type="submission" date="2018-06" db="EMBL/GenBank/DDBJ databases">
        <authorList>
            <consortium name="Pathogen Informatics"/>
            <person name="Doyle S."/>
        </authorList>
    </citation>
    <scope>NUCLEOTIDE SEQUENCE [LARGE SCALE GENOMIC DNA]</scope>
    <source>
        <strain evidence="8 9">NCTC11126</strain>
    </source>
</reference>
<organism evidence="8 9">
    <name type="scientific">Escherichia coli</name>
    <dbReference type="NCBI Taxonomy" id="562"/>
    <lineage>
        <taxon>Bacteria</taxon>
        <taxon>Pseudomonadati</taxon>
        <taxon>Pseudomonadota</taxon>
        <taxon>Gammaproteobacteria</taxon>
        <taxon>Enterobacterales</taxon>
        <taxon>Enterobacteriaceae</taxon>
        <taxon>Escherichia</taxon>
    </lineage>
</organism>
<dbReference type="AlphaFoldDB" id="A0A2X1ITK9"/>
<keyword evidence="7" id="KW-0472">Membrane</keyword>